<feature type="transmembrane region" description="Helical" evidence="8">
    <location>
        <begin position="18"/>
        <end position="39"/>
    </location>
</feature>
<keyword evidence="6 8" id="KW-0472">Membrane</keyword>
<evidence type="ECO:0000313" key="12">
    <source>
        <dbReference type="Proteomes" id="UP000289166"/>
    </source>
</evidence>
<evidence type="ECO:0000256" key="7">
    <source>
        <dbReference type="SAM" id="Coils"/>
    </source>
</evidence>
<feature type="domain" description="Tyrosine-protein kinase G-rich" evidence="10">
    <location>
        <begin position="333"/>
        <end position="413"/>
    </location>
</feature>
<evidence type="ECO:0000256" key="6">
    <source>
        <dbReference type="ARBA" id="ARBA00023136"/>
    </source>
</evidence>
<evidence type="ECO:0000256" key="5">
    <source>
        <dbReference type="ARBA" id="ARBA00022989"/>
    </source>
</evidence>
<dbReference type="Proteomes" id="UP000289166">
    <property type="component" value="Unassembled WGS sequence"/>
</dbReference>
<dbReference type="GO" id="GO:0004713">
    <property type="term" value="F:protein tyrosine kinase activity"/>
    <property type="evidence" value="ECO:0007669"/>
    <property type="project" value="TreeGrafter"/>
</dbReference>
<dbReference type="GO" id="GO:0005886">
    <property type="term" value="C:plasma membrane"/>
    <property type="evidence" value="ECO:0007669"/>
    <property type="project" value="UniProtKB-SubCell"/>
</dbReference>
<dbReference type="OrthoDB" id="2360475at2"/>
<evidence type="ECO:0000256" key="4">
    <source>
        <dbReference type="ARBA" id="ARBA00022692"/>
    </source>
</evidence>
<accession>A0A4Q0I2U6</accession>
<comment type="similarity">
    <text evidence="2">Belongs to the CpsC/CapA family.</text>
</comment>
<feature type="domain" description="Polysaccharide chain length determinant N-terminal" evidence="9">
    <location>
        <begin position="2"/>
        <end position="96"/>
    </location>
</feature>
<evidence type="ECO:0000259" key="9">
    <source>
        <dbReference type="Pfam" id="PF02706"/>
    </source>
</evidence>
<organism evidence="11 12">
    <name type="scientific">Acetivibrio mesophilus</name>
    <dbReference type="NCBI Taxonomy" id="2487273"/>
    <lineage>
        <taxon>Bacteria</taxon>
        <taxon>Bacillati</taxon>
        <taxon>Bacillota</taxon>
        <taxon>Clostridia</taxon>
        <taxon>Eubacteriales</taxon>
        <taxon>Oscillospiraceae</taxon>
        <taxon>Acetivibrio</taxon>
    </lineage>
</organism>
<evidence type="ECO:0000313" key="11">
    <source>
        <dbReference type="EMBL" id="RXE57995.1"/>
    </source>
</evidence>
<proteinExistence type="inferred from homology"/>
<gene>
    <name evidence="11" type="ORF">EFD62_14535</name>
</gene>
<dbReference type="AlphaFoldDB" id="A0A4Q0I2U6"/>
<dbReference type="PANTHER" id="PTHR32309">
    <property type="entry name" value="TYROSINE-PROTEIN KINASE"/>
    <property type="match status" value="1"/>
</dbReference>
<evidence type="ECO:0000259" key="10">
    <source>
        <dbReference type="Pfam" id="PF13807"/>
    </source>
</evidence>
<evidence type="ECO:0000256" key="3">
    <source>
        <dbReference type="ARBA" id="ARBA00022475"/>
    </source>
</evidence>
<keyword evidence="4 8" id="KW-0812">Transmembrane</keyword>
<dbReference type="PANTHER" id="PTHR32309:SF13">
    <property type="entry name" value="FERRIC ENTEROBACTIN TRANSPORT PROTEIN FEPE"/>
    <property type="match status" value="1"/>
</dbReference>
<sequence>MEELSLREAIEIVIKGKWIIAAVTAICIVISLIISVFVIDPVYEAQTMLMISPIKKSEAQAEDINNFSPLVDAISRYPEMSIDTYREQVKAPAILQYIRDEMNMKDVPLSKIASKISVNAIKNTNLLTISVTDVNPDIAAQIANLVSERFTKFVSETNQKQAVSSAEFIENQMQKEKENMEKLSEEYKNFLSQPRGPEEVKMELDSKLLKITEYKTQLSQIKVDENATRASVNSARSLIGKTPQKLITDSTLLTDELLSGVIKEKTGLTSEDLANIKMSTEQINMIYVELSNMLNQLEVQLSNLEAQRMNIEQVIQECQKEIENLQVEYAEKQQEYDILKLDLDLSKEAYNAYQQKYKESMIMQSAEIGKSSIVIVSEAIPPINPVAPKKVLNVAIAGVLGIGISFAIVFIREYLIRSKK</sequence>
<feature type="transmembrane region" description="Helical" evidence="8">
    <location>
        <begin position="391"/>
        <end position="411"/>
    </location>
</feature>
<evidence type="ECO:0000256" key="1">
    <source>
        <dbReference type="ARBA" id="ARBA00004651"/>
    </source>
</evidence>
<protein>
    <submittedName>
        <fullName evidence="11">Lipopolysaccharide biosynthesis protein</fullName>
    </submittedName>
</protein>
<dbReference type="InterPro" id="IPR003856">
    <property type="entry name" value="LPS_length_determ_N"/>
</dbReference>
<keyword evidence="12" id="KW-1185">Reference proteome</keyword>
<keyword evidence="7" id="KW-0175">Coiled coil</keyword>
<comment type="caution">
    <text evidence="11">The sequence shown here is derived from an EMBL/GenBank/DDBJ whole genome shotgun (WGS) entry which is preliminary data.</text>
</comment>
<keyword evidence="3" id="KW-1003">Cell membrane</keyword>
<evidence type="ECO:0000256" key="2">
    <source>
        <dbReference type="ARBA" id="ARBA00006683"/>
    </source>
</evidence>
<dbReference type="InterPro" id="IPR032807">
    <property type="entry name" value="GNVR"/>
</dbReference>
<dbReference type="InterPro" id="IPR050445">
    <property type="entry name" value="Bact_polysacc_biosynth/exp"/>
</dbReference>
<feature type="coiled-coil region" evidence="7">
    <location>
        <begin position="287"/>
        <end position="342"/>
    </location>
</feature>
<dbReference type="RefSeq" id="WP_069195371.1">
    <property type="nucleotide sequence ID" value="NZ_RLII01000027.1"/>
</dbReference>
<dbReference type="Pfam" id="PF02706">
    <property type="entry name" value="Wzz"/>
    <property type="match status" value="1"/>
</dbReference>
<comment type="subcellular location">
    <subcellularLocation>
        <location evidence="1">Cell membrane</location>
        <topology evidence="1">Multi-pass membrane protein</topology>
    </subcellularLocation>
</comment>
<dbReference type="EMBL" id="RLII01000027">
    <property type="protein sequence ID" value="RXE57995.1"/>
    <property type="molecule type" value="Genomic_DNA"/>
</dbReference>
<feature type="coiled-coil region" evidence="7">
    <location>
        <begin position="166"/>
        <end position="193"/>
    </location>
</feature>
<evidence type="ECO:0000256" key="8">
    <source>
        <dbReference type="SAM" id="Phobius"/>
    </source>
</evidence>
<reference evidence="12" key="1">
    <citation type="submission" date="2018-11" db="EMBL/GenBank/DDBJ databases">
        <title>Genome sequencing of a novel mesophilic and cellulolytic organism within the genus Hungateiclostridium.</title>
        <authorList>
            <person name="Rettenmaier R."/>
            <person name="Liebl W."/>
            <person name="Zverlov V."/>
        </authorList>
    </citation>
    <scope>NUCLEOTIDE SEQUENCE [LARGE SCALE GENOMIC DNA]</scope>
    <source>
        <strain evidence="12">N2K1</strain>
    </source>
</reference>
<keyword evidence="5 8" id="KW-1133">Transmembrane helix</keyword>
<name>A0A4Q0I2U6_9FIRM</name>
<dbReference type="Pfam" id="PF13807">
    <property type="entry name" value="GNVR"/>
    <property type="match status" value="1"/>
</dbReference>